<dbReference type="RefSeq" id="WP_116757661.1">
    <property type="nucleotide sequence ID" value="NZ_JBHUEX010000001.1"/>
</dbReference>
<dbReference type="Proteomes" id="UP000244893">
    <property type="component" value="Unassembled WGS sequence"/>
</dbReference>
<feature type="domain" description="LytR/CpsA/Psr regulator C-terminal" evidence="2">
    <location>
        <begin position="91"/>
        <end position="179"/>
    </location>
</feature>
<gene>
    <name evidence="3" type="ORF">DDQ50_15240</name>
</gene>
<evidence type="ECO:0000259" key="2">
    <source>
        <dbReference type="Pfam" id="PF13399"/>
    </source>
</evidence>
<name>A0A2V1HL33_9MICO</name>
<evidence type="ECO:0000313" key="3">
    <source>
        <dbReference type="EMBL" id="PVZ93333.1"/>
    </source>
</evidence>
<comment type="caution">
    <text evidence="3">The sequence shown here is derived from an EMBL/GenBank/DDBJ whole genome shotgun (WGS) entry which is preliminary data.</text>
</comment>
<protein>
    <recommendedName>
        <fullName evidence="2">LytR/CpsA/Psr regulator C-terminal domain-containing protein</fullName>
    </recommendedName>
</protein>
<reference evidence="3 4" key="1">
    <citation type="submission" date="2018-05" db="EMBL/GenBank/DDBJ databases">
        <title>Amnibacterium sp. M8JJ-5, whole genome shotgun sequence.</title>
        <authorList>
            <person name="Tuo L."/>
        </authorList>
    </citation>
    <scope>NUCLEOTIDE SEQUENCE [LARGE SCALE GENOMIC DNA]</scope>
    <source>
        <strain evidence="3 4">M8JJ-5</strain>
    </source>
</reference>
<feature type="transmembrane region" description="Helical" evidence="1">
    <location>
        <begin position="32"/>
        <end position="56"/>
    </location>
</feature>
<keyword evidence="1" id="KW-0812">Transmembrane</keyword>
<dbReference type="AlphaFoldDB" id="A0A2V1HL33"/>
<dbReference type="EMBL" id="QEOP01000004">
    <property type="protein sequence ID" value="PVZ93333.1"/>
    <property type="molecule type" value="Genomic_DNA"/>
</dbReference>
<dbReference type="Pfam" id="PF13399">
    <property type="entry name" value="LytR_C"/>
    <property type="match status" value="1"/>
</dbReference>
<dbReference type="InterPro" id="IPR027381">
    <property type="entry name" value="LytR/CpsA/Psr_C"/>
</dbReference>
<sequence>MPTFPPDRFDEAPADLHRVGAHRAPKRRGRGWIAFAWAALATGLIVAISVVGMFIINDNVSFENPFGGASTPIPTETPIPTIEPTVDPAANVVVLNGTLTDGLANSVGDLLVSRGWTVATRGNASASDVATTTVYYSDPSQEGAAKGIIQSLGVGSIALSDAFVVPDQVRLVVVVGADYPLPQ</sequence>
<organism evidence="3 4">
    <name type="scientific">Amnibacterium flavum</name>
    <dbReference type="NCBI Taxonomy" id="2173173"/>
    <lineage>
        <taxon>Bacteria</taxon>
        <taxon>Bacillati</taxon>
        <taxon>Actinomycetota</taxon>
        <taxon>Actinomycetes</taxon>
        <taxon>Micrococcales</taxon>
        <taxon>Microbacteriaceae</taxon>
        <taxon>Amnibacterium</taxon>
    </lineage>
</organism>
<evidence type="ECO:0000313" key="4">
    <source>
        <dbReference type="Proteomes" id="UP000244893"/>
    </source>
</evidence>
<evidence type="ECO:0000256" key="1">
    <source>
        <dbReference type="SAM" id="Phobius"/>
    </source>
</evidence>
<keyword evidence="1" id="KW-1133">Transmembrane helix</keyword>
<dbReference type="Gene3D" id="3.30.70.2390">
    <property type="match status" value="1"/>
</dbReference>
<dbReference type="OrthoDB" id="5125199at2"/>
<keyword evidence="1" id="KW-0472">Membrane</keyword>
<keyword evidence="4" id="KW-1185">Reference proteome</keyword>
<proteinExistence type="predicted"/>
<accession>A0A2V1HL33</accession>